<dbReference type="SUPFAM" id="SSF55729">
    <property type="entry name" value="Acyl-CoA N-acyltransferases (Nat)"/>
    <property type="match status" value="1"/>
</dbReference>
<proteinExistence type="predicted"/>
<dbReference type="PROSITE" id="PS51186">
    <property type="entry name" value="GNAT"/>
    <property type="match status" value="1"/>
</dbReference>
<feature type="domain" description="N-acetyltransferase" evidence="3">
    <location>
        <begin position="13"/>
        <end position="169"/>
    </location>
</feature>
<dbReference type="Pfam" id="PF00583">
    <property type="entry name" value="Acetyltransf_1"/>
    <property type="match status" value="1"/>
</dbReference>
<dbReference type="PANTHER" id="PTHR43800">
    <property type="entry name" value="PEPTIDYL-LYSINE N-ACETYLTRANSFERASE YJAB"/>
    <property type="match status" value="1"/>
</dbReference>
<dbReference type="AlphaFoldDB" id="A0A919VA40"/>
<sequence>MENHCLDHRVHASAIREAKESDLPIMQDIERSLGDAFRAIGMVRVAEDEPLPIDVLREYQADGRAWVYVDADDRPVAYLIAAVVDGDAHIDQVSVRPDHARRRIGLALMEHMMDWGRAQGCPAATLTTFVEVAWNGPYYERCGFRYLGDEELTPGLRRIRAAEAAHGLDEWPRACMRREL</sequence>
<comment type="caution">
    <text evidence="4">The sequence shown here is derived from an EMBL/GenBank/DDBJ whole genome shotgun (WGS) entry which is preliminary data.</text>
</comment>
<evidence type="ECO:0000259" key="3">
    <source>
        <dbReference type="PROSITE" id="PS51186"/>
    </source>
</evidence>
<name>A0A919VA40_9ACTN</name>
<dbReference type="PANTHER" id="PTHR43800:SF1">
    <property type="entry name" value="PEPTIDYL-LYSINE N-ACETYLTRANSFERASE YJAB"/>
    <property type="match status" value="1"/>
</dbReference>
<keyword evidence="1" id="KW-0808">Transferase</keyword>
<dbReference type="InterPro" id="IPR000182">
    <property type="entry name" value="GNAT_dom"/>
</dbReference>
<evidence type="ECO:0000256" key="1">
    <source>
        <dbReference type="ARBA" id="ARBA00022679"/>
    </source>
</evidence>
<dbReference type="Proteomes" id="UP000606172">
    <property type="component" value="Unassembled WGS sequence"/>
</dbReference>
<dbReference type="RefSeq" id="WP_204030011.1">
    <property type="nucleotide sequence ID" value="NZ_BOOW01000032.1"/>
</dbReference>
<dbReference type="GO" id="GO:0016747">
    <property type="term" value="F:acyltransferase activity, transferring groups other than amino-acyl groups"/>
    <property type="evidence" value="ECO:0007669"/>
    <property type="project" value="InterPro"/>
</dbReference>
<dbReference type="EMBL" id="BOOW01000032">
    <property type="protein sequence ID" value="GII94997.1"/>
    <property type="molecule type" value="Genomic_DNA"/>
</dbReference>
<organism evidence="4 5">
    <name type="scientific">Sinosporangium siamense</name>
    <dbReference type="NCBI Taxonomy" id="1367973"/>
    <lineage>
        <taxon>Bacteria</taxon>
        <taxon>Bacillati</taxon>
        <taxon>Actinomycetota</taxon>
        <taxon>Actinomycetes</taxon>
        <taxon>Streptosporangiales</taxon>
        <taxon>Streptosporangiaceae</taxon>
        <taxon>Sinosporangium</taxon>
    </lineage>
</organism>
<dbReference type="Gene3D" id="3.40.630.30">
    <property type="match status" value="1"/>
</dbReference>
<keyword evidence="5" id="KW-1185">Reference proteome</keyword>
<reference evidence="4" key="1">
    <citation type="submission" date="2021-01" db="EMBL/GenBank/DDBJ databases">
        <title>Whole genome shotgun sequence of Sinosporangium siamense NBRC 109515.</title>
        <authorList>
            <person name="Komaki H."/>
            <person name="Tamura T."/>
        </authorList>
    </citation>
    <scope>NUCLEOTIDE SEQUENCE</scope>
    <source>
        <strain evidence="4">NBRC 109515</strain>
    </source>
</reference>
<keyword evidence="2" id="KW-0012">Acyltransferase</keyword>
<evidence type="ECO:0000256" key="2">
    <source>
        <dbReference type="ARBA" id="ARBA00023315"/>
    </source>
</evidence>
<accession>A0A919VA40</accession>
<dbReference type="InterPro" id="IPR016181">
    <property type="entry name" value="Acyl_CoA_acyltransferase"/>
</dbReference>
<dbReference type="CDD" id="cd04301">
    <property type="entry name" value="NAT_SF"/>
    <property type="match status" value="1"/>
</dbReference>
<evidence type="ECO:0000313" key="5">
    <source>
        <dbReference type="Proteomes" id="UP000606172"/>
    </source>
</evidence>
<protein>
    <submittedName>
        <fullName evidence="4">GCN5 family N-acetyltransferase</fullName>
    </submittedName>
</protein>
<gene>
    <name evidence="4" type="ORF">Ssi02_52280</name>
</gene>
<evidence type="ECO:0000313" key="4">
    <source>
        <dbReference type="EMBL" id="GII94997.1"/>
    </source>
</evidence>